<dbReference type="KEGG" id="mbah:HYN46_16455"/>
<dbReference type="InterPro" id="IPR057162">
    <property type="entry name" value="DUF7840"/>
</dbReference>
<proteinExistence type="predicted"/>
<name>A0A345PAH9_9GAMM</name>
<reference evidence="5 6" key="1">
    <citation type="submission" date="2018-07" db="EMBL/GenBank/DDBJ databases">
        <title>Genome sequencing of Moraxellaceae gen. HYN0046.</title>
        <authorList>
            <person name="Kim M."/>
            <person name="Yi H."/>
        </authorList>
    </citation>
    <scope>NUCLEOTIDE SEQUENCE [LARGE SCALE GENOMIC DNA]</scope>
    <source>
        <strain evidence="5 6">HYN0046</strain>
    </source>
</reference>
<dbReference type="OrthoDB" id="9759948at2"/>
<evidence type="ECO:0000259" key="2">
    <source>
        <dbReference type="Pfam" id="PF25222"/>
    </source>
</evidence>
<dbReference type="InterPro" id="IPR057164">
    <property type="entry name" value="DUF7842"/>
</dbReference>
<dbReference type="InterPro" id="IPR025178">
    <property type="entry name" value="Lnb_N"/>
</dbReference>
<evidence type="ECO:0000313" key="5">
    <source>
        <dbReference type="EMBL" id="AXI04288.1"/>
    </source>
</evidence>
<gene>
    <name evidence="5" type="ORF">HYN46_16455</name>
</gene>
<evidence type="ECO:0000259" key="4">
    <source>
        <dbReference type="Pfam" id="PF25225"/>
    </source>
</evidence>
<dbReference type="Pfam" id="PF13387">
    <property type="entry name" value="Lnb_N"/>
    <property type="match status" value="1"/>
</dbReference>
<keyword evidence="6" id="KW-1185">Reference proteome</keyword>
<feature type="domain" description="DUF7843" evidence="4">
    <location>
        <begin position="76"/>
        <end position="152"/>
    </location>
</feature>
<evidence type="ECO:0000259" key="3">
    <source>
        <dbReference type="Pfam" id="PF25224"/>
    </source>
</evidence>
<feature type="domain" description="DUF7842" evidence="3">
    <location>
        <begin position="346"/>
        <end position="436"/>
    </location>
</feature>
<dbReference type="Pfam" id="PF25224">
    <property type="entry name" value="DUF7842"/>
    <property type="match status" value="1"/>
</dbReference>
<feature type="domain" description="DUF7840" evidence="2">
    <location>
        <begin position="443"/>
        <end position="670"/>
    </location>
</feature>
<feature type="domain" description="Lnb N-terminal periplasmic" evidence="1">
    <location>
        <begin position="169"/>
        <end position="334"/>
    </location>
</feature>
<sequence length="671" mass="75170">MYELKSRMIRIKTLPLGLKMSFNRWMGLLTLSMMLPAFAEMDPAHTSLSSQMSPLSAQASNTEILSDALARADRLHLADSPYWHRLMVYQKKGAGFESAVTKSSFFLASNGSHDPKAELDATLKGLFNASTSKPDDATACLFPVRRDWLVEQLGLKDSDLPITPCPALTQWLQGIQPQHATLVFSSDYMNNPSSMFGHTLLRLDPDANEQTRLLAYAINYSAQTDNASSASFAIKGLTGRYPGSYDIMPYYEKVKEYNDFESRDLWEYSLNLTPSETQRITKRVWELRFVSFPYYFLHSNCSYQLLGLMDVARPSLSLQDQFPVYAIPTDTLRASLIKAGLLEKVAYRPAFASRLNAQADHAKPPVIKAAKTLVEKPNAQLEGLSIKQQAQASEMASDYVYHQFVGHHIDKDVAQPKLRALLIRRSQYDVPDTRVAVPARLIDPAQGHLTSRILLGGGEAQGHGFADLEWRPAYHDLLDPAGGYRNGAGINFLQTRLRVQQDQLSIQQLTLLSIDSLSPKTDFFDPLSWNLALGIRQVSQDQNAFSRDKTHAVSYVQGGEGQAWQLGSALCYGLASAALEAGKFLDHGWRVGVGPSLGCLWNMPAFSLQIQSTQLFWQDQHAWENQSKVGAQIPLHLGSNDQRQALRVSWQQNRQSSQQSHEFSLSWLRYF</sequence>
<dbReference type="AlphaFoldDB" id="A0A345PAH9"/>
<dbReference type="EMBL" id="CP031222">
    <property type="protein sequence ID" value="AXI04288.1"/>
    <property type="molecule type" value="Genomic_DNA"/>
</dbReference>
<organism evidence="5 6">
    <name type="scientific">Aquirhabdus parva</name>
    <dbReference type="NCBI Taxonomy" id="2283318"/>
    <lineage>
        <taxon>Bacteria</taxon>
        <taxon>Pseudomonadati</taxon>
        <taxon>Pseudomonadota</taxon>
        <taxon>Gammaproteobacteria</taxon>
        <taxon>Moraxellales</taxon>
        <taxon>Moraxellaceae</taxon>
        <taxon>Aquirhabdus</taxon>
    </lineage>
</organism>
<dbReference type="Pfam" id="PF25222">
    <property type="entry name" value="DUF7840"/>
    <property type="match status" value="1"/>
</dbReference>
<evidence type="ECO:0000313" key="6">
    <source>
        <dbReference type="Proteomes" id="UP000253940"/>
    </source>
</evidence>
<evidence type="ECO:0000259" key="1">
    <source>
        <dbReference type="Pfam" id="PF13387"/>
    </source>
</evidence>
<dbReference type="Proteomes" id="UP000253940">
    <property type="component" value="Chromosome"/>
</dbReference>
<dbReference type="InterPro" id="IPR057165">
    <property type="entry name" value="DUF7843"/>
</dbReference>
<accession>A0A345PAH9</accession>
<protein>
    <submittedName>
        <fullName evidence="5">DUF4105 domain-containing protein</fullName>
    </submittedName>
</protein>
<dbReference type="Pfam" id="PF25225">
    <property type="entry name" value="DUF7843"/>
    <property type="match status" value="1"/>
</dbReference>